<dbReference type="InterPro" id="IPR019199">
    <property type="entry name" value="Virulence_VapD/CRISPR_Cas2"/>
</dbReference>
<evidence type="ECO:0000256" key="1">
    <source>
        <dbReference type="ARBA" id="ARBA00001946"/>
    </source>
</evidence>
<accession>A0A3L9M2F9</accession>
<dbReference type="GO" id="GO:0046872">
    <property type="term" value="F:metal ion binding"/>
    <property type="evidence" value="ECO:0007669"/>
    <property type="project" value="UniProtKB-UniRule"/>
</dbReference>
<evidence type="ECO:0000256" key="7">
    <source>
        <dbReference type="ARBA" id="ARBA00022842"/>
    </source>
</evidence>
<keyword evidence="7 9" id="KW-0460">Magnesium</keyword>
<evidence type="ECO:0000256" key="3">
    <source>
        <dbReference type="ARBA" id="ARBA00022722"/>
    </source>
</evidence>
<dbReference type="GO" id="GO:0004521">
    <property type="term" value="F:RNA endonuclease activity"/>
    <property type="evidence" value="ECO:0007669"/>
    <property type="project" value="InterPro"/>
</dbReference>
<evidence type="ECO:0000256" key="4">
    <source>
        <dbReference type="ARBA" id="ARBA00022723"/>
    </source>
</evidence>
<dbReference type="AlphaFoldDB" id="A0A3L9M2F9"/>
<dbReference type="SUPFAM" id="SSF143430">
    <property type="entry name" value="TTP0101/SSO1404-like"/>
    <property type="match status" value="1"/>
</dbReference>
<comment type="caution">
    <text evidence="10">The sequence shown here is derived from an EMBL/GenBank/DDBJ whole genome shotgun (WGS) entry which is preliminary data.</text>
</comment>
<name>A0A3L9M2F9_9FLAO</name>
<dbReference type="HAMAP" id="MF_01471">
    <property type="entry name" value="Cas2"/>
    <property type="match status" value="1"/>
</dbReference>
<reference evidence="10 11" key="1">
    <citation type="submission" date="2018-10" db="EMBL/GenBank/DDBJ databases">
        <authorList>
            <person name="Chen X."/>
        </authorList>
    </citation>
    <scope>NUCLEOTIDE SEQUENCE [LARGE SCALE GENOMIC DNA]</scope>
    <source>
        <strain evidence="10 11">YIM 102668</strain>
    </source>
</reference>
<sequence length="112" mass="13368">MSFSRYNAYRIMWVLVFFDLPTETKKQRSQATKFRNYLLDDGFVMFQFSIYLRHCPSKENADVHINRVKNKLPEYGKVGILSITDKQFELMEIFFSQKETDVPKGPQQLELF</sequence>
<comment type="cofactor">
    <cofactor evidence="1 9">
        <name>Mg(2+)</name>
        <dbReference type="ChEBI" id="CHEBI:18420"/>
    </cofactor>
</comment>
<protein>
    <recommendedName>
        <fullName evidence="9">CRISPR-associated endoribonuclease Cas2</fullName>
        <ecNumber evidence="9">3.1.-.-</ecNumber>
    </recommendedName>
</protein>
<dbReference type="EC" id="3.1.-.-" evidence="9"/>
<dbReference type="OrthoDB" id="9791737at2"/>
<evidence type="ECO:0000256" key="9">
    <source>
        <dbReference type="HAMAP-Rule" id="MF_01471"/>
    </source>
</evidence>
<evidence type="ECO:0000256" key="2">
    <source>
        <dbReference type="ARBA" id="ARBA00009959"/>
    </source>
</evidence>
<dbReference type="Proteomes" id="UP000275348">
    <property type="component" value="Unassembled WGS sequence"/>
</dbReference>
<dbReference type="GO" id="GO:0043571">
    <property type="term" value="P:maintenance of CRISPR repeat elements"/>
    <property type="evidence" value="ECO:0007669"/>
    <property type="project" value="UniProtKB-UniRule"/>
</dbReference>
<evidence type="ECO:0000313" key="10">
    <source>
        <dbReference type="EMBL" id="RLZ06693.1"/>
    </source>
</evidence>
<dbReference type="NCBIfam" id="TIGR01573">
    <property type="entry name" value="cas2"/>
    <property type="match status" value="1"/>
</dbReference>
<dbReference type="Pfam" id="PF09827">
    <property type="entry name" value="CRISPR_Cas2"/>
    <property type="match status" value="1"/>
</dbReference>
<dbReference type="EMBL" id="RDOJ01000023">
    <property type="protein sequence ID" value="RLZ06693.1"/>
    <property type="molecule type" value="Genomic_DNA"/>
</dbReference>
<keyword evidence="3 9" id="KW-0540">Nuclease</keyword>
<evidence type="ECO:0000256" key="5">
    <source>
        <dbReference type="ARBA" id="ARBA00022759"/>
    </source>
</evidence>
<dbReference type="RefSeq" id="WP_121935617.1">
    <property type="nucleotide sequence ID" value="NZ_RDOJ01000023.1"/>
</dbReference>
<dbReference type="GO" id="GO:0016787">
    <property type="term" value="F:hydrolase activity"/>
    <property type="evidence" value="ECO:0007669"/>
    <property type="project" value="UniProtKB-KW"/>
</dbReference>
<evidence type="ECO:0000313" key="11">
    <source>
        <dbReference type="Proteomes" id="UP000275348"/>
    </source>
</evidence>
<keyword evidence="5 9" id="KW-0255">Endonuclease</keyword>
<dbReference type="InterPro" id="IPR021127">
    <property type="entry name" value="CRISPR_associated_Cas2"/>
</dbReference>
<keyword evidence="4 9" id="KW-0479">Metal-binding</keyword>
<comment type="similarity">
    <text evidence="2 9">Belongs to the CRISPR-associated endoribonuclease Cas2 protein family.</text>
</comment>
<feature type="binding site" evidence="9">
    <location>
        <position position="19"/>
    </location>
    <ligand>
        <name>Mg(2+)</name>
        <dbReference type="ChEBI" id="CHEBI:18420"/>
        <note>catalytic</note>
    </ligand>
</feature>
<proteinExistence type="inferred from homology"/>
<keyword evidence="11" id="KW-1185">Reference proteome</keyword>
<evidence type="ECO:0000256" key="6">
    <source>
        <dbReference type="ARBA" id="ARBA00022801"/>
    </source>
</evidence>
<comment type="function">
    <text evidence="9">CRISPR (clustered regularly interspaced short palindromic repeat), is an adaptive immune system that provides protection against mobile genetic elements (viruses, transposable elements and conjugative plasmids). CRISPR clusters contain sequences complementary to antecedent mobile elements and target invading nucleic acids. CRISPR clusters are transcribed and processed into CRISPR RNA (crRNA). Functions as a ssRNA-specific endoribonuclease. Involved in the integration of spacer DNA into the CRISPR cassette.</text>
</comment>
<dbReference type="GO" id="GO:0051607">
    <property type="term" value="P:defense response to virus"/>
    <property type="evidence" value="ECO:0007669"/>
    <property type="project" value="UniProtKB-UniRule"/>
</dbReference>
<keyword evidence="6 9" id="KW-0378">Hydrolase</keyword>
<keyword evidence="8 9" id="KW-0051">Antiviral defense</keyword>
<evidence type="ECO:0000256" key="8">
    <source>
        <dbReference type="ARBA" id="ARBA00023118"/>
    </source>
</evidence>
<comment type="subunit">
    <text evidence="9">Homodimer, forms a heterotetramer with a Cas1 homodimer.</text>
</comment>
<gene>
    <name evidence="9 10" type="primary">cas2</name>
    <name evidence="10" type="ORF">EAH69_12855</name>
</gene>
<organism evidence="10 11">
    <name type="scientific">Faecalibacter macacae</name>
    <dbReference type="NCBI Taxonomy" id="1859289"/>
    <lineage>
        <taxon>Bacteria</taxon>
        <taxon>Pseudomonadati</taxon>
        <taxon>Bacteroidota</taxon>
        <taxon>Flavobacteriia</taxon>
        <taxon>Flavobacteriales</taxon>
        <taxon>Weeksellaceae</taxon>
        <taxon>Faecalibacter</taxon>
    </lineage>
</organism>